<dbReference type="PROSITE" id="PS50271">
    <property type="entry name" value="ZF_UBP"/>
    <property type="match status" value="1"/>
</dbReference>
<dbReference type="SUPFAM" id="SSF57850">
    <property type="entry name" value="RING/U-box"/>
    <property type="match status" value="1"/>
</dbReference>
<protein>
    <submittedName>
        <fullName evidence="2">Ubiquitin-hydrolase Zn-finger-containing protein</fullName>
    </submittedName>
</protein>
<dbReference type="GO" id="GO:0016787">
    <property type="term" value="F:hydrolase activity"/>
    <property type="evidence" value="ECO:0007669"/>
    <property type="project" value="UniProtKB-KW"/>
</dbReference>
<accession>A0A3N1CZD3</accession>
<keyword evidence="3" id="KW-1185">Reference proteome</keyword>
<comment type="caution">
    <text evidence="2">The sequence shown here is derived from an EMBL/GenBank/DDBJ whole genome shotgun (WGS) entry which is preliminary data.</text>
</comment>
<dbReference type="Proteomes" id="UP000272400">
    <property type="component" value="Unassembled WGS sequence"/>
</dbReference>
<reference evidence="2 3" key="1">
    <citation type="submission" date="2018-11" db="EMBL/GenBank/DDBJ databases">
        <title>Sequencing the genomes of 1000 actinobacteria strains.</title>
        <authorList>
            <person name="Klenk H.-P."/>
        </authorList>
    </citation>
    <scope>NUCLEOTIDE SEQUENCE [LARGE SCALE GENOMIC DNA]</scope>
    <source>
        <strain evidence="2 3">DSM 44254</strain>
    </source>
</reference>
<dbReference type="InterPro" id="IPR013083">
    <property type="entry name" value="Znf_RING/FYVE/PHD"/>
</dbReference>
<evidence type="ECO:0000259" key="1">
    <source>
        <dbReference type="PROSITE" id="PS50271"/>
    </source>
</evidence>
<organism evidence="2 3">
    <name type="scientific">Actinocorallia herbida</name>
    <dbReference type="NCBI Taxonomy" id="58109"/>
    <lineage>
        <taxon>Bacteria</taxon>
        <taxon>Bacillati</taxon>
        <taxon>Actinomycetota</taxon>
        <taxon>Actinomycetes</taxon>
        <taxon>Streptosporangiales</taxon>
        <taxon>Thermomonosporaceae</taxon>
        <taxon>Actinocorallia</taxon>
    </lineage>
</organism>
<sequence length="102" mass="11215">MRWRVAADERYVPTDRSCVHVDDAAAASVGTARGCDGCARAGTRWVHLRECLTCGHVGCCDTSPWGHARAHFAAHGHPLVRSTEPGEKWGWCFHDEVFIVPS</sequence>
<dbReference type="EMBL" id="RJKE01000001">
    <property type="protein sequence ID" value="ROO86629.1"/>
    <property type="molecule type" value="Genomic_DNA"/>
</dbReference>
<evidence type="ECO:0000313" key="2">
    <source>
        <dbReference type="EMBL" id="ROO86629.1"/>
    </source>
</evidence>
<gene>
    <name evidence="2" type="ORF">EDD29_4203</name>
</gene>
<feature type="domain" description="UBP-type" evidence="1">
    <location>
        <begin position="16"/>
        <end position="102"/>
    </location>
</feature>
<dbReference type="OrthoDB" id="120315at2"/>
<dbReference type="GO" id="GO:0008270">
    <property type="term" value="F:zinc ion binding"/>
    <property type="evidence" value="ECO:0007669"/>
    <property type="project" value="InterPro"/>
</dbReference>
<dbReference type="AlphaFoldDB" id="A0A3N1CZD3"/>
<dbReference type="Gene3D" id="3.30.40.10">
    <property type="entry name" value="Zinc/RING finger domain, C3HC4 (zinc finger)"/>
    <property type="match status" value="1"/>
</dbReference>
<dbReference type="InterPro" id="IPR001607">
    <property type="entry name" value="Znf_UBP"/>
</dbReference>
<name>A0A3N1CZD3_9ACTN</name>
<evidence type="ECO:0000313" key="3">
    <source>
        <dbReference type="Proteomes" id="UP000272400"/>
    </source>
</evidence>
<proteinExistence type="predicted"/>
<keyword evidence="2" id="KW-0378">Hydrolase</keyword>
<dbReference type="Pfam" id="PF02148">
    <property type="entry name" value="zf-UBP"/>
    <property type="match status" value="1"/>
</dbReference>